<evidence type="ECO:0000313" key="2">
    <source>
        <dbReference type="Proteomes" id="UP000095009"/>
    </source>
</evidence>
<accession>A0A1E3PKE8</accession>
<keyword evidence="2" id="KW-1185">Reference proteome</keyword>
<gene>
    <name evidence="1" type="ORF">NADFUDRAFT_70253</name>
</gene>
<proteinExistence type="predicted"/>
<organism evidence="1 2">
    <name type="scientific">Nadsonia fulvescens var. elongata DSM 6958</name>
    <dbReference type="NCBI Taxonomy" id="857566"/>
    <lineage>
        <taxon>Eukaryota</taxon>
        <taxon>Fungi</taxon>
        <taxon>Dikarya</taxon>
        <taxon>Ascomycota</taxon>
        <taxon>Saccharomycotina</taxon>
        <taxon>Dipodascomycetes</taxon>
        <taxon>Dipodascales</taxon>
        <taxon>Dipodascales incertae sedis</taxon>
        <taxon>Nadsonia</taxon>
    </lineage>
</organism>
<name>A0A1E3PKE8_9ASCO</name>
<sequence>MSLSGFPGCPIFVWTRALYRPAWQFTRLFAQMVFIRRIWDNISPSWLNSVTGTRFYLLLVILSSFVSPGQRTESFVRILISRSGLYYYPKTSPLPLPLYTCTLCAVTNVSTMANLWRYYPVSIYQPLPR</sequence>
<reference evidence="1 2" key="1">
    <citation type="journal article" date="2016" name="Proc. Natl. Acad. Sci. U.S.A.">
        <title>Comparative genomics of biotechnologically important yeasts.</title>
        <authorList>
            <person name="Riley R."/>
            <person name="Haridas S."/>
            <person name="Wolfe K.H."/>
            <person name="Lopes M.R."/>
            <person name="Hittinger C.T."/>
            <person name="Goeker M."/>
            <person name="Salamov A.A."/>
            <person name="Wisecaver J.H."/>
            <person name="Long T.M."/>
            <person name="Calvey C.H."/>
            <person name="Aerts A.L."/>
            <person name="Barry K.W."/>
            <person name="Choi C."/>
            <person name="Clum A."/>
            <person name="Coughlan A.Y."/>
            <person name="Deshpande S."/>
            <person name="Douglass A.P."/>
            <person name="Hanson S.J."/>
            <person name="Klenk H.-P."/>
            <person name="LaButti K.M."/>
            <person name="Lapidus A."/>
            <person name="Lindquist E.A."/>
            <person name="Lipzen A.M."/>
            <person name="Meier-Kolthoff J.P."/>
            <person name="Ohm R.A."/>
            <person name="Otillar R.P."/>
            <person name="Pangilinan J.L."/>
            <person name="Peng Y."/>
            <person name="Rokas A."/>
            <person name="Rosa C.A."/>
            <person name="Scheuner C."/>
            <person name="Sibirny A.A."/>
            <person name="Slot J.C."/>
            <person name="Stielow J.B."/>
            <person name="Sun H."/>
            <person name="Kurtzman C.P."/>
            <person name="Blackwell M."/>
            <person name="Grigoriev I.V."/>
            <person name="Jeffries T.W."/>
        </authorList>
    </citation>
    <scope>NUCLEOTIDE SEQUENCE [LARGE SCALE GENOMIC DNA]</scope>
    <source>
        <strain evidence="1 2">DSM 6958</strain>
    </source>
</reference>
<dbReference type="AlphaFoldDB" id="A0A1E3PKE8"/>
<evidence type="ECO:0000313" key="1">
    <source>
        <dbReference type="EMBL" id="ODQ65899.1"/>
    </source>
</evidence>
<protein>
    <submittedName>
        <fullName evidence="1">Uncharacterized protein</fullName>
    </submittedName>
</protein>
<dbReference type="Proteomes" id="UP000095009">
    <property type="component" value="Unassembled WGS sequence"/>
</dbReference>
<dbReference type="EMBL" id="KV454409">
    <property type="protein sequence ID" value="ODQ65899.1"/>
    <property type="molecule type" value="Genomic_DNA"/>
</dbReference>